<accession>A0A8J3RG91</accession>
<evidence type="ECO:0000256" key="1">
    <source>
        <dbReference type="SAM" id="MobiDB-lite"/>
    </source>
</evidence>
<evidence type="ECO:0000313" key="3">
    <source>
        <dbReference type="Proteomes" id="UP000610966"/>
    </source>
</evidence>
<proteinExistence type="predicted"/>
<reference evidence="2" key="1">
    <citation type="submission" date="2021-01" db="EMBL/GenBank/DDBJ databases">
        <title>Whole genome shotgun sequence of Sphaerimonospora thailandensis NBRC 107569.</title>
        <authorList>
            <person name="Komaki H."/>
            <person name="Tamura T."/>
        </authorList>
    </citation>
    <scope>NUCLEOTIDE SEQUENCE</scope>
    <source>
        <strain evidence="2">NBRC 107569</strain>
    </source>
</reference>
<evidence type="ECO:0000313" key="2">
    <source>
        <dbReference type="EMBL" id="GIH71803.1"/>
    </source>
</evidence>
<comment type="caution">
    <text evidence="2">The sequence shown here is derived from an EMBL/GenBank/DDBJ whole genome shotgun (WGS) entry which is preliminary data.</text>
</comment>
<feature type="region of interest" description="Disordered" evidence="1">
    <location>
        <begin position="1"/>
        <end position="70"/>
    </location>
</feature>
<name>A0A8J3RG91_9ACTN</name>
<feature type="compositionally biased region" description="Basic and acidic residues" evidence="1">
    <location>
        <begin position="14"/>
        <end position="31"/>
    </location>
</feature>
<dbReference type="Proteomes" id="UP000610966">
    <property type="component" value="Unassembled WGS sequence"/>
</dbReference>
<dbReference type="AlphaFoldDB" id="A0A8J3RG91"/>
<organism evidence="2 3">
    <name type="scientific">Sphaerimonospora thailandensis</name>
    <dbReference type="NCBI Taxonomy" id="795644"/>
    <lineage>
        <taxon>Bacteria</taxon>
        <taxon>Bacillati</taxon>
        <taxon>Actinomycetota</taxon>
        <taxon>Actinomycetes</taxon>
        <taxon>Streptosporangiales</taxon>
        <taxon>Streptosporangiaceae</taxon>
        <taxon>Sphaerimonospora</taxon>
    </lineage>
</organism>
<sequence length="70" mass="7063">MRDEVEQAGGPVDEVDRQRTRECVGGHDDAHSAGCDRQNAPAYPAAPAPEVSDSDGGDGGRGALGAAEGT</sequence>
<feature type="compositionally biased region" description="Low complexity" evidence="1">
    <location>
        <begin position="40"/>
        <end position="49"/>
    </location>
</feature>
<protein>
    <submittedName>
        <fullName evidence="2">Uncharacterized protein</fullName>
    </submittedName>
</protein>
<keyword evidence="3" id="KW-1185">Reference proteome</keyword>
<gene>
    <name evidence="2" type="ORF">Mth01_40560</name>
</gene>
<dbReference type="EMBL" id="BOOG01000040">
    <property type="protein sequence ID" value="GIH71803.1"/>
    <property type="molecule type" value="Genomic_DNA"/>
</dbReference>